<protein>
    <submittedName>
        <fullName evidence="1">Uncharacterized protein</fullName>
    </submittedName>
</protein>
<organism evidence="1 2">
    <name type="scientific">Medicago truncatula</name>
    <name type="common">Barrel medic</name>
    <name type="synonym">Medicago tribuloides</name>
    <dbReference type="NCBI Taxonomy" id="3880"/>
    <lineage>
        <taxon>Eukaryota</taxon>
        <taxon>Viridiplantae</taxon>
        <taxon>Streptophyta</taxon>
        <taxon>Embryophyta</taxon>
        <taxon>Tracheophyta</taxon>
        <taxon>Spermatophyta</taxon>
        <taxon>Magnoliopsida</taxon>
        <taxon>eudicotyledons</taxon>
        <taxon>Gunneridae</taxon>
        <taxon>Pentapetalae</taxon>
        <taxon>rosids</taxon>
        <taxon>fabids</taxon>
        <taxon>Fabales</taxon>
        <taxon>Fabaceae</taxon>
        <taxon>Papilionoideae</taxon>
        <taxon>50 kb inversion clade</taxon>
        <taxon>NPAAA clade</taxon>
        <taxon>Hologalegina</taxon>
        <taxon>IRL clade</taxon>
        <taxon>Trifolieae</taxon>
        <taxon>Medicago</taxon>
    </lineage>
</organism>
<proteinExistence type="predicted"/>
<dbReference type="Proteomes" id="UP000265566">
    <property type="component" value="Chromosome 5"/>
</dbReference>
<dbReference type="EMBL" id="PSQE01000005">
    <property type="protein sequence ID" value="RHN56301.1"/>
    <property type="molecule type" value="Genomic_DNA"/>
</dbReference>
<evidence type="ECO:0000313" key="1">
    <source>
        <dbReference type="EMBL" id="RHN56301.1"/>
    </source>
</evidence>
<sequence length="40" mass="4656">MIFQWRLAFGSQVRNTDLQGMHQCNCSLLKQSKHSDVNSF</sequence>
<name>A0A396HUT2_MEDTR</name>
<dbReference type="AlphaFoldDB" id="A0A396HUT2"/>
<evidence type="ECO:0000313" key="2">
    <source>
        <dbReference type="Proteomes" id="UP000265566"/>
    </source>
</evidence>
<dbReference type="Gramene" id="rna31680">
    <property type="protein sequence ID" value="RHN56301.1"/>
    <property type="gene ID" value="gene31680"/>
</dbReference>
<comment type="caution">
    <text evidence="1">The sequence shown here is derived from an EMBL/GenBank/DDBJ whole genome shotgun (WGS) entry which is preliminary data.</text>
</comment>
<reference evidence="2" key="1">
    <citation type="journal article" date="2018" name="Nat. Plants">
        <title>Whole-genome landscape of Medicago truncatula symbiotic genes.</title>
        <authorList>
            <person name="Pecrix Y."/>
            <person name="Staton S.E."/>
            <person name="Sallet E."/>
            <person name="Lelandais-Briere C."/>
            <person name="Moreau S."/>
            <person name="Carrere S."/>
            <person name="Blein T."/>
            <person name="Jardinaud M.F."/>
            <person name="Latrasse D."/>
            <person name="Zouine M."/>
            <person name="Zahm M."/>
            <person name="Kreplak J."/>
            <person name="Mayjonade B."/>
            <person name="Satge C."/>
            <person name="Perez M."/>
            <person name="Cauet S."/>
            <person name="Marande W."/>
            <person name="Chantry-Darmon C."/>
            <person name="Lopez-Roques C."/>
            <person name="Bouchez O."/>
            <person name="Berard A."/>
            <person name="Debelle F."/>
            <person name="Munos S."/>
            <person name="Bendahmane A."/>
            <person name="Berges H."/>
            <person name="Niebel A."/>
            <person name="Buitink J."/>
            <person name="Frugier F."/>
            <person name="Benhamed M."/>
            <person name="Crespi M."/>
            <person name="Gouzy J."/>
            <person name="Gamas P."/>
        </authorList>
    </citation>
    <scope>NUCLEOTIDE SEQUENCE [LARGE SCALE GENOMIC DNA]</scope>
    <source>
        <strain evidence="2">cv. Jemalong A17</strain>
    </source>
</reference>
<gene>
    <name evidence="1" type="ORF">MtrunA17_Chr5g0427981</name>
</gene>
<accession>A0A396HUT2</accession>